<dbReference type="InterPro" id="IPR055984">
    <property type="entry name" value="DUF7562"/>
</dbReference>
<keyword evidence="2" id="KW-1185">Reference proteome</keyword>
<accession>A0ABU2FQ96</accession>
<organism evidence="1 2">
    <name type="scientific">Haloarcula onubensis</name>
    <dbReference type="NCBI Taxonomy" id="2950539"/>
    <lineage>
        <taxon>Archaea</taxon>
        <taxon>Methanobacteriati</taxon>
        <taxon>Methanobacteriota</taxon>
        <taxon>Stenosarchaea group</taxon>
        <taxon>Halobacteria</taxon>
        <taxon>Halobacteriales</taxon>
        <taxon>Haloarculaceae</taxon>
        <taxon>Haloarcula</taxon>
    </lineage>
</organism>
<dbReference type="Pfam" id="PF24443">
    <property type="entry name" value="DUF7562"/>
    <property type="match status" value="1"/>
</dbReference>
<reference evidence="1 2" key="1">
    <citation type="submission" date="2022-06" db="EMBL/GenBank/DDBJ databases">
        <title>Halomicroarcula sp. a new haloarchaeum isolate from saline soil.</title>
        <authorList>
            <person name="Strakova D."/>
            <person name="Galisteo C."/>
            <person name="Sanchez-Porro C."/>
            <person name="Ventosa A."/>
        </authorList>
    </citation>
    <scope>NUCLEOTIDE SEQUENCE [LARGE SCALE GENOMIC DNA]</scope>
    <source>
        <strain evidence="1 2">S3CR25-11</strain>
    </source>
</reference>
<evidence type="ECO:0000313" key="2">
    <source>
        <dbReference type="Proteomes" id="UP001268864"/>
    </source>
</evidence>
<dbReference type="RefSeq" id="WP_310900766.1">
    <property type="nucleotide sequence ID" value="NZ_JAMQOS010000004.1"/>
</dbReference>
<proteinExistence type="predicted"/>
<name>A0ABU2FQ96_9EURY</name>
<sequence length="99" mass="10987">MTFRDAWHREPSTVTCIACGDSVSRSDAREYDKHGDRWDRDEKSFEFLCTPCDRERCHSPRDGLEDRLVEAANGAGSAEAFVARYLALAAGDGVSASEE</sequence>
<evidence type="ECO:0008006" key="3">
    <source>
        <dbReference type="Google" id="ProtNLM"/>
    </source>
</evidence>
<comment type="caution">
    <text evidence="1">The sequence shown here is derived from an EMBL/GenBank/DDBJ whole genome shotgun (WGS) entry which is preliminary data.</text>
</comment>
<evidence type="ECO:0000313" key="1">
    <source>
        <dbReference type="EMBL" id="MDS0282927.1"/>
    </source>
</evidence>
<dbReference type="Proteomes" id="UP001268864">
    <property type="component" value="Unassembled WGS sequence"/>
</dbReference>
<gene>
    <name evidence="1" type="ORF">NDI86_12405</name>
</gene>
<protein>
    <recommendedName>
        <fullName evidence="3">Small CPxCG-related zinc finger protein</fullName>
    </recommendedName>
</protein>
<dbReference type="EMBL" id="JAMQOS010000004">
    <property type="protein sequence ID" value="MDS0282927.1"/>
    <property type="molecule type" value="Genomic_DNA"/>
</dbReference>